<comment type="caution">
    <text evidence="12">The sequence shown here is derived from an EMBL/GenBank/DDBJ whole genome shotgun (WGS) entry which is preliminary data.</text>
</comment>
<proteinExistence type="predicted"/>
<evidence type="ECO:0000256" key="3">
    <source>
        <dbReference type="ARBA" id="ARBA00022553"/>
    </source>
</evidence>
<evidence type="ECO:0000259" key="11">
    <source>
        <dbReference type="Pfam" id="PF07730"/>
    </source>
</evidence>
<dbReference type="EMBL" id="JBHGBT010000005">
    <property type="protein sequence ID" value="MFB4194210.1"/>
    <property type="molecule type" value="Genomic_DNA"/>
</dbReference>
<keyword evidence="6 12" id="KW-0418">Kinase</keyword>
<evidence type="ECO:0000256" key="1">
    <source>
        <dbReference type="ARBA" id="ARBA00000085"/>
    </source>
</evidence>
<keyword evidence="3" id="KW-0597">Phosphoprotein</keyword>
<organism evidence="12 13">
    <name type="scientific">Streptomyces carpaticus</name>
    <dbReference type="NCBI Taxonomy" id="285558"/>
    <lineage>
        <taxon>Bacteria</taxon>
        <taxon>Bacillati</taxon>
        <taxon>Actinomycetota</taxon>
        <taxon>Actinomycetes</taxon>
        <taxon>Kitasatosporales</taxon>
        <taxon>Streptomycetaceae</taxon>
        <taxon>Streptomyces</taxon>
    </lineage>
</organism>
<gene>
    <name evidence="12" type="ORF">ACE11A_07570</name>
</gene>
<keyword evidence="9" id="KW-0472">Membrane</keyword>
<sequence>MGISEAGAGRLWAAVRRQGVLLSEALAVPEPGETPLARSSRAWVRMLPHLLGFAAAAALLPTGVVVLLNDYGLPGGLAGPLGAASAAPLLLAAARPLAAWYIVFCANVLTAGALLVWADSLGDQAWPWPPPAIIGYLLLCLPLALRRPRRTTIAVWLVTVVAAVLLGLLSPGRSPGSNVLFVVLSGVVLLLGGAVRERSEAQHTTEVERARRTLLEERARIARELHDVVAHHMSVITVQADSAPYRIEGVPEAARAEFAAIAGTARQSLAEMRRLLGVLRSESSGGDPQLAPQPGLGELDSLVESAVRAGVAARLTVSGVPGVGGAAGESGELPQAVTLSAYRIVQEALANVVRHAPGAEAAVTVAVDADRAALRVEIVNGPASAPARPLEAHGTGHGLIGMRERTRLVGGTLDTGRTADGGFRVAAVLPLDGITPGEST</sequence>
<feature type="transmembrane region" description="Helical" evidence="9">
    <location>
        <begin position="176"/>
        <end position="195"/>
    </location>
</feature>
<keyword evidence="8" id="KW-0902">Two-component regulatory system</keyword>
<dbReference type="Gene3D" id="3.30.565.10">
    <property type="entry name" value="Histidine kinase-like ATPase, C-terminal domain"/>
    <property type="match status" value="1"/>
</dbReference>
<evidence type="ECO:0000256" key="8">
    <source>
        <dbReference type="ARBA" id="ARBA00023012"/>
    </source>
</evidence>
<dbReference type="InterPro" id="IPR011712">
    <property type="entry name" value="Sig_transdc_His_kin_sub3_dim/P"/>
</dbReference>
<dbReference type="InterPro" id="IPR003594">
    <property type="entry name" value="HATPase_dom"/>
</dbReference>
<dbReference type="InterPro" id="IPR036890">
    <property type="entry name" value="HATPase_C_sf"/>
</dbReference>
<keyword evidence="13" id="KW-1185">Reference proteome</keyword>
<comment type="catalytic activity">
    <reaction evidence="1">
        <text>ATP + protein L-histidine = ADP + protein N-phospho-L-histidine.</text>
        <dbReference type="EC" id="2.7.13.3"/>
    </reaction>
</comment>
<dbReference type="InterPro" id="IPR050482">
    <property type="entry name" value="Sensor_HK_TwoCompSys"/>
</dbReference>
<accession>A0ABV4ZJB3</accession>
<feature type="transmembrane region" description="Helical" evidence="9">
    <location>
        <begin position="98"/>
        <end position="116"/>
    </location>
</feature>
<dbReference type="Gene3D" id="1.20.5.1930">
    <property type="match status" value="1"/>
</dbReference>
<evidence type="ECO:0000256" key="5">
    <source>
        <dbReference type="ARBA" id="ARBA00022741"/>
    </source>
</evidence>
<reference evidence="12 13" key="1">
    <citation type="submission" date="2024-09" db="EMBL/GenBank/DDBJ databases">
        <title>Draft genome sequence of multifaceted antimicrobials producing Streptomyces sp. strain FH1.</title>
        <authorList>
            <person name="Hassan F."/>
            <person name="Ali H."/>
            <person name="Hassan N."/>
            <person name="Nawaz A."/>
        </authorList>
    </citation>
    <scope>NUCLEOTIDE SEQUENCE [LARGE SCALE GENOMIC DNA]</scope>
    <source>
        <strain evidence="12 13">FH1</strain>
    </source>
</reference>
<dbReference type="CDD" id="cd16917">
    <property type="entry name" value="HATPase_UhpB-NarQ-NarX-like"/>
    <property type="match status" value="1"/>
</dbReference>
<dbReference type="Proteomes" id="UP001577267">
    <property type="component" value="Unassembled WGS sequence"/>
</dbReference>
<evidence type="ECO:0000256" key="9">
    <source>
        <dbReference type="SAM" id="Phobius"/>
    </source>
</evidence>
<feature type="transmembrane region" description="Helical" evidence="9">
    <location>
        <begin position="128"/>
        <end position="145"/>
    </location>
</feature>
<dbReference type="GO" id="GO:0016301">
    <property type="term" value="F:kinase activity"/>
    <property type="evidence" value="ECO:0007669"/>
    <property type="project" value="UniProtKB-KW"/>
</dbReference>
<evidence type="ECO:0000256" key="7">
    <source>
        <dbReference type="ARBA" id="ARBA00022840"/>
    </source>
</evidence>
<name>A0ABV4ZJB3_9ACTN</name>
<feature type="domain" description="Histidine kinase/HSP90-like ATPase" evidence="10">
    <location>
        <begin position="340"/>
        <end position="432"/>
    </location>
</feature>
<feature type="transmembrane region" description="Helical" evidence="9">
    <location>
        <begin position="152"/>
        <end position="170"/>
    </location>
</feature>
<keyword evidence="4" id="KW-0808">Transferase</keyword>
<protein>
    <recommendedName>
        <fullName evidence="2">histidine kinase</fullName>
        <ecNumber evidence="2">2.7.13.3</ecNumber>
    </recommendedName>
</protein>
<evidence type="ECO:0000259" key="10">
    <source>
        <dbReference type="Pfam" id="PF02518"/>
    </source>
</evidence>
<dbReference type="EC" id="2.7.13.3" evidence="2"/>
<evidence type="ECO:0000256" key="2">
    <source>
        <dbReference type="ARBA" id="ARBA00012438"/>
    </source>
</evidence>
<feature type="transmembrane region" description="Helical" evidence="9">
    <location>
        <begin position="73"/>
        <end position="91"/>
    </location>
</feature>
<dbReference type="Pfam" id="PF02518">
    <property type="entry name" value="HATPase_c"/>
    <property type="match status" value="1"/>
</dbReference>
<keyword evidence="9" id="KW-0812">Transmembrane</keyword>
<evidence type="ECO:0000313" key="13">
    <source>
        <dbReference type="Proteomes" id="UP001577267"/>
    </source>
</evidence>
<evidence type="ECO:0000313" key="12">
    <source>
        <dbReference type="EMBL" id="MFB4194210.1"/>
    </source>
</evidence>
<dbReference type="Pfam" id="PF07730">
    <property type="entry name" value="HisKA_3"/>
    <property type="match status" value="1"/>
</dbReference>
<evidence type="ECO:0000256" key="6">
    <source>
        <dbReference type="ARBA" id="ARBA00022777"/>
    </source>
</evidence>
<keyword evidence="5" id="KW-0547">Nucleotide-binding</keyword>
<feature type="domain" description="Signal transduction histidine kinase subgroup 3 dimerisation and phosphoacceptor" evidence="11">
    <location>
        <begin position="217"/>
        <end position="282"/>
    </location>
</feature>
<dbReference type="SUPFAM" id="SSF55874">
    <property type="entry name" value="ATPase domain of HSP90 chaperone/DNA topoisomerase II/histidine kinase"/>
    <property type="match status" value="1"/>
</dbReference>
<dbReference type="PANTHER" id="PTHR24421">
    <property type="entry name" value="NITRATE/NITRITE SENSOR PROTEIN NARX-RELATED"/>
    <property type="match status" value="1"/>
</dbReference>
<keyword evidence="9" id="KW-1133">Transmembrane helix</keyword>
<dbReference type="RefSeq" id="WP_375062235.1">
    <property type="nucleotide sequence ID" value="NZ_JBHGBT010000005.1"/>
</dbReference>
<dbReference type="PANTHER" id="PTHR24421:SF10">
    <property type="entry name" value="NITRATE_NITRITE SENSOR PROTEIN NARQ"/>
    <property type="match status" value="1"/>
</dbReference>
<feature type="transmembrane region" description="Helical" evidence="9">
    <location>
        <begin position="47"/>
        <end position="67"/>
    </location>
</feature>
<evidence type="ECO:0000256" key="4">
    <source>
        <dbReference type="ARBA" id="ARBA00022679"/>
    </source>
</evidence>
<keyword evidence="7" id="KW-0067">ATP-binding</keyword>